<dbReference type="AlphaFoldDB" id="A0A087T6I9"/>
<proteinExistence type="predicted"/>
<keyword evidence="2" id="KW-1185">Reference proteome</keyword>
<accession>A0A087T6I9</accession>
<gene>
    <name evidence="1" type="ORF">X975_01020</name>
</gene>
<dbReference type="OrthoDB" id="6435789at2759"/>
<name>A0A087T6I9_STEMI</name>
<organism evidence="1 2">
    <name type="scientific">Stegodyphus mimosarum</name>
    <name type="common">African social velvet spider</name>
    <dbReference type="NCBI Taxonomy" id="407821"/>
    <lineage>
        <taxon>Eukaryota</taxon>
        <taxon>Metazoa</taxon>
        <taxon>Ecdysozoa</taxon>
        <taxon>Arthropoda</taxon>
        <taxon>Chelicerata</taxon>
        <taxon>Arachnida</taxon>
        <taxon>Araneae</taxon>
        <taxon>Araneomorphae</taxon>
        <taxon>Entelegynae</taxon>
        <taxon>Eresoidea</taxon>
        <taxon>Eresidae</taxon>
        <taxon>Stegodyphus</taxon>
    </lineage>
</organism>
<dbReference type="STRING" id="407821.A0A087T6I9"/>
<dbReference type="Proteomes" id="UP000054359">
    <property type="component" value="Unassembled WGS sequence"/>
</dbReference>
<feature type="non-terminal residue" evidence="1">
    <location>
        <position position="120"/>
    </location>
</feature>
<dbReference type="EMBL" id="KK113661">
    <property type="protein sequence ID" value="KFM60728.1"/>
    <property type="molecule type" value="Genomic_DNA"/>
</dbReference>
<evidence type="ECO:0000313" key="1">
    <source>
        <dbReference type="EMBL" id="KFM60728.1"/>
    </source>
</evidence>
<sequence length="120" mass="13591">MRNLATDGISNKVLKTLFLQKMPDSICNILIISAEDIEKLALMADRIIEMQAKQELYSTSSIVSPGADAITELPQQIASLIKKLEKLSVTRNSPPRSRKRTKWMKAYCIFFFSKKLNDAQ</sequence>
<dbReference type="PANTHER" id="PTHR33327">
    <property type="entry name" value="ENDONUCLEASE"/>
    <property type="match status" value="1"/>
</dbReference>
<reference evidence="1 2" key="1">
    <citation type="submission" date="2013-11" db="EMBL/GenBank/DDBJ databases">
        <title>Genome sequencing of Stegodyphus mimosarum.</title>
        <authorList>
            <person name="Bechsgaard J."/>
        </authorList>
    </citation>
    <scope>NUCLEOTIDE SEQUENCE [LARGE SCALE GENOMIC DNA]</scope>
</reference>
<protein>
    <submittedName>
        <fullName evidence="1">Uncharacterized protein</fullName>
    </submittedName>
</protein>
<evidence type="ECO:0000313" key="2">
    <source>
        <dbReference type="Proteomes" id="UP000054359"/>
    </source>
</evidence>
<dbReference type="PANTHER" id="PTHR33327:SF3">
    <property type="entry name" value="RNA-DIRECTED DNA POLYMERASE"/>
    <property type="match status" value="1"/>
</dbReference>